<dbReference type="PhylomeDB" id="A0A0A2KYN1"/>
<dbReference type="PANTHER" id="PTHR42037:SF1">
    <property type="match status" value="1"/>
</dbReference>
<dbReference type="RefSeq" id="XP_016593819.1">
    <property type="nucleotide sequence ID" value="XM_016743577.1"/>
</dbReference>
<dbReference type="Proteomes" id="UP000030143">
    <property type="component" value="Unassembled WGS sequence"/>
</dbReference>
<proteinExistence type="predicted"/>
<dbReference type="InterPro" id="IPR027796">
    <property type="entry name" value="OTT_1508_deam-like"/>
</dbReference>
<evidence type="ECO:0000313" key="3">
    <source>
        <dbReference type="Proteomes" id="UP000030143"/>
    </source>
</evidence>
<dbReference type="AlphaFoldDB" id="A0A0A2KYN1"/>
<accession>A0A0A2KYN1</accession>
<dbReference type="VEuPathDB" id="FungiDB:PEXP_060700"/>
<keyword evidence="3" id="KW-1185">Reference proteome</keyword>
<dbReference type="HOGENOM" id="CLU_027514_1_0_1"/>
<dbReference type="PANTHER" id="PTHR42037">
    <property type="match status" value="1"/>
</dbReference>
<dbReference type="STRING" id="27334.A0A0A2KYN1"/>
<feature type="region of interest" description="Disordered" evidence="1">
    <location>
        <begin position="480"/>
        <end position="512"/>
    </location>
</feature>
<evidence type="ECO:0000256" key="1">
    <source>
        <dbReference type="SAM" id="MobiDB-lite"/>
    </source>
</evidence>
<name>A0A0A2KYN1_PENEN</name>
<gene>
    <name evidence="2" type="ORF">PEX2_063060</name>
</gene>
<protein>
    <submittedName>
        <fullName evidence="2">Uncharacterized protein</fullName>
    </submittedName>
</protein>
<dbReference type="OrthoDB" id="4851849at2759"/>
<sequence>MDRSNTPDRKITDMKEKRRLEIDPIRVAPPRLDPYRRRLARFYEPLFLLRALGQTRGEHTPQPTSFDAPMEIRRRFLQNLAYVCDFKKGGETCTAIGLESRQTRYLFWVASNAMVEKIVSFLNEALDVLMGTNSQPDLDLAATESAFIQLCADFAIFRIDLERKNFQREAMNCISRLTEKSPKPAQELVKWLHIAVNHSHNIELCNFAYENRNSIYIDQLAAMALQEENKLDPAGRRSCFSSARHDILALARHIRAPKELVEDSSHLGHILQTYDVFGIDPFPSVPGPVRDLHTNLRGILKRMYRTPGEEKETVEQGLLYLNKISGSLIFEHFMKQYEQPGPQVHAEVQVLEHFYQKNLTFADGDQFIACSKPACLCCELYFKHHPARMVLPSSHRKVWTRWSPPALKAFIKNDMATREQIQIMSKITQELRDQIIDQVLRRSQASRWHPDSMTCITEMPSVSSFNSLDEQDICENAYSESVADPLESPETGERGGLDQEIDSEDGGVSIHV</sequence>
<organism evidence="2 3">
    <name type="scientific">Penicillium expansum</name>
    <name type="common">Blue mold rot fungus</name>
    <dbReference type="NCBI Taxonomy" id="27334"/>
    <lineage>
        <taxon>Eukaryota</taxon>
        <taxon>Fungi</taxon>
        <taxon>Dikarya</taxon>
        <taxon>Ascomycota</taxon>
        <taxon>Pezizomycotina</taxon>
        <taxon>Eurotiomycetes</taxon>
        <taxon>Eurotiomycetidae</taxon>
        <taxon>Eurotiales</taxon>
        <taxon>Aspergillaceae</taxon>
        <taxon>Penicillium</taxon>
    </lineage>
</organism>
<reference evidence="2 3" key="1">
    <citation type="journal article" date="2015" name="Mol. Plant Microbe Interact.">
        <title>Genome, transcriptome, and functional analyses of Penicillium expansum provide new insights into secondary metabolism and pathogenicity.</title>
        <authorList>
            <person name="Ballester A.R."/>
            <person name="Marcet-Houben M."/>
            <person name="Levin E."/>
            <person name="Sela N."/>
            <person name="Selma-Lazaro C."/>
            <person name="Carmona L."/>
            <person name="Wisniewski M."/>
            <person name="Droby S."/>
            <person name="Gonzalez-Candelas L."/>
            <person name="Gabaldon T."/>
        </authorList>
    </citation>
    <scope>NUCLEOTIDE SEQUENCE [LARGE SCALE GENOMIC DNA]</scope>
    <source>
        <strain evidence="2 3">MD-8</strain>
    </source>
</reference>
<dbReference type="GeneID" id="27678997"/>
<dbReference type="EMBL" id="JQFZ01000327">
    <property type="protein sequence ID" value="KGO50641.1"/>
    <property type="molecule type" value="Genomic_DNA"/>
</dbReference>
<dbReference type="Pfam" id="PF14441">
    <property type="entry name" value="OTT_1508_deam"/>
    <property type="match status" value="1"/>
</dbReference>
<evidence type="ECO:0000313" key="2">
    <source>
        <dbReference type="EMBL" id="KGO50641.1"/>
    </source>
</evidence>
<comment type="caution">
    <text evidence="2">The sequence shown here is derived from an EMBL/GenBank/DDBJ whole genome shotgun (WGS) entry which is preliminary data.</text>
</comment>